<feature type="compositionally biased region" description="Polar residues" evidence="1">
    <location>
        <begin position="119"/>
        <end position="143"/>
    </location>
</feature>
<proteinExistence type="predicted"/>
<feature type="region of interest" description="Disordered" evidence="1">
    <location>
        <begin position="88"/>
        <end position="107"/>
    </location>
</feature>
<reference evidence="2 3" key="1">
    <citation type="journal article" date="2013" name="Curr. Biol.">
        <title>The Genome of the Foraminiferan Reticulomyxa filosa.</title>
        <authorList>
            <person name="Glockner G."/>
            <person name="Hulsmann N."/>
            <person name="Schleicher M."/>
            <person name="Noegel A.A."/>
            <person name="Eichinger L."/>
            <person name="Gallinger C."/>
            <person name="Pawlowski J."/>
            <person name="Sierra R."/>
            <person name="Euteneuer U."/>
            <person name="Pillet L."/>
            <person name="Moustafa A."/>
            <person name="Platzer M."/>
            <person name="Groth M."/>
            <person name="Szafranski K."/>
            <person name="Schliwa M."/>
        </authorList>
    </citation>
    <scope>NUCLEOTIDE SEQUENCE [LARGE SCALE GENOMIC DNA]</scope>
</reference>
<feature type="region of interest" description="Disordered" evidence="1">
    <location>
        <begin position="119"/>
        <end position="159"/>
    </location>
</feature>
<feature type="region of interest" description="Disordered" evidence="1">
    <location>
        <begin position="215"/>
        <end position="240"/>
    </location>
</feature>
<dbReference type="AlphaFoldDB" id="X6LZI6"/>
<protein>
    <submittedName>
        <fullName evidence="2">Uncharacterized protein</fullName>
    </submittedName>
</protein>
<dbReference type="EMBL" id="ASPP01026809">
    <property type="protein sequence ID" value="ETO06766.1"/>
    <property type="molecule type" value="Genomic_DNA"/>
</dbReference>
<accession>X6LZI6</accession>
<gene>
    <name evidence="2" type="ORF">RFI_30626</name>
</gene>
<evidence type="ECO:0000313" key="3">
    <source>
        <dbReference type="Proteomes" id="UP000023152"/>
    </source>
</evidence>
<keyword evidence="3" id="KW-1185">Reference proteome</keyword>
<name>X6LZI6_RETFI</name>
<evidence type="ECO:0000313" key="2">
    <source>
        <dbReference type="EMBL" id="ETO06766.1"/>
    </source>
</evidence>
<organism evidence="2 3">
    <name type="scientific">Reticulomyxa filosa</name>
    <dbReference type="NCBI Taxonomy" id="46433"/>
    <lineage>
        <taxon>Eukaryota</taxon>
        <taxon>Sar</taxon>
        <taxon>Rhizaria</taxon>
        <taxon>Retaria</taxon>
        <taxon>Foraminifera</taxon>
        <taxon>Monothalamids</taxon>
        <taxon>Reticulomyxidae</taxon>
        <taxon>Reticulomyxa</taxon>
    </lineage>
</organism>
<evidence type="ECO:0000256" key="1">
    <source>
        <dbReference type="SAM" id="MobiDB-lite"/>
    </source>
</evidence>
<comment type="caution">
    <text evidence="2">The sequence shown here is derived from an EMBL/GenBank/DDBJ whole genome shotgun (WGS) entry which is preliminary data.</text>
</comment>
<dbReference type="Proteomes" id="UP000023152">
    <property type="component" value="Unassembled WGS sequence"/>
</dbReference>
<sequence length="372" mass="42505">MHFFRSPLLFFCVALKKKFCISSFLFIAGKLTSFSKMMTSLDTLNGKINRKRTLLDLNKDVTSELNEKSDTLSSNVGLKFAKRMKPNSNMMLPEHSSSDPSGFVPSTPMPTNNKKIITTSRKEASSGQETTGVTSNLLSQGNGDKSVAEKQPLSTKKEERVQIAETDAVTTLQQQQQQQQQRLVRIHDEEQYFESKHLFQIPYFQKRFANHPVSATLQKKNKKKKSDRTKDDGEGINSGGCYWEEEEEVEEEEEDVFEKETTLQMCGLSHLVSFVASSNVPRLDPLVVPYQDIAQVCESARFFGLDITPQQWLEYLNNMVPIIPFERVEQWSKHAKVSVKYKAFGEACQMHVQQRKFPNWELGHLAPPPLWL</sequence>